<keyword evidence="4 6" id="KW-1133">Transmembrane helix</keyword>
<feature type="transmembrane region" description="Helical" evidence="6">
    <location>
        <begin position="179"/>
        <end position="199"/>
    </location>
</feature>
<dbReference type="RefSeq" id="WP_213166046.1">
    <property type="nucleotide sequence ID" value="NZ_CP058559.1"/>
</dbReference>
<feature type="transmembrane region" description="Helical" evidence="6">
    <location>
        <begin position="6"/>
        <end position="25"/>
    </location>
</feature>
<evidence type="ECO:0000256" key="3">
    <source>
        <dbReference type="ARBA" id="ARBA00022692"/>
    </source>
</evidence>
<dbReference type="EMBL" id="CP058559">
    <property type="protein sequence ID" value="QNO15638.1"/>
    <property type="molecule type" value="Genomic_DNA"/>
</dbReference>
<evidence type="ECO:0000256" key="5">
    <source>
        <dbReference type="ARBA" id="ARBA00023136"/>
    </source>
</evidence>
<comment type="similarity">
    <text evidence="2">Belongs to the UPF0754 family.</text>
</comment>
<dbReference type="Proteomes" id="UP000516160">
    <property type="component" value="Chromosome"/>
</dbReference>
<dbReference type="Pfam" id="PF04286">
    <property type="entry name" value="DUF445"/>
    <property type="match status" value="2"/>
</dbReference>
<evidence type="ECO:0000256" key="4">
    <source>
        <dbReference type="ARBA" id="ARBA00022989"/>
    </source>
</evidence>
<sequence>MTIIKVLILASIGGIIGWVTNHLAIKLMFRPFNEVKVPILNLTFQGLIPKRKGEIANTIATTIETELFSTTELLENMLTEDNQKQILHFLKVKLTSVVKEKLPPMLAMFSPAVTSMVDSVLEKEGPSILREIMFQGGEMLTEQVQVSSLVEEKINSFDLEKLEGIILSIARKELKHIEFLGGVLGFIIGLVQGGIIILIG</sequence>
<organism evidence="7 8">
    <name type="scientific">Alkalicella caledoniensis</name>
    <dbReference type="NCBI Taxonomy" id="2731377"/>
    <lineage>
        <taxon>Bacteria</taxon>
        <taxon>Bacillati</taxon>
        <taxon>Bacillota</taxon>
        <taxon>Clostridia</taxon>
        <taxon>Eubacteriales</taxon>
        <taxon>Proteinivoracaceae</taxon>
        <taxon>Alkalicella</taxon>
    </lineage>
</organism>
<protein>
    <submittedName>
        <fullName evidence="7">DUF445 family protein</fullName>
    </submittedName>
</protein>
<dbReference type="GO" id="GO:0012505">
    <property type="term" value="C:endomembrane system"/>
    <property type="evidence" value="ECO:0007669"/>
    <property type="project" value="UniProtKB-SubCell"/>
</dbReference>
<name>A0A7G9WAC6_ALKCA</name>
<evidence type="ECO:0000313" key="7">
    <source>
        <dbReference type="EMBL" id="QNO15638.1"/>
    </source>
</evidence>
<accession>A0A7G9WAC6</accession>
<dbReference type="AlphaFoldDB" id="A0A7G9WAC6"/>
<evidence type="ECO:0000313" key="8">
    <source>
        <dbReference type="Proteomes" id="UP000516160"/>
    </source>
</evidence>
<evidence type="ECO:0000256" key="2">
    <source>
        <dbReference type="ARBA" id="ARBA00008053"/>
    </source>
</evidence>
<proteinExistence type="inferred from homology"/>
<keyword evidence="5 6" id="KW-0472">Membrane</keyword>
<evidence type="ECO:0000256" key="1">
    <source>
        <dbReference type="ARBA" id="ARBA00004308"/>
    </source>
</evidence>
<keyword evidence="3 6" id="KW-0812">Transmembrane</keyword>
<reference evidence="7 8" key="1">
    <citation type="submission" date="2020-07" db="EMBL/GenBank/DDBJ databases">
        <title>Alkalicella. sp. LB2 genome.</title>
        <authorList>
            <person name="Postec A."/>
            <person name="Quemeneur M."/>
        </authorList>
    </citation>
    <scope>NUCLEOTIDE SEQUENCE [LARGE SCALE GENOMIC DNA]</scope>
    <source>
        <strain evidence="7 8">LB2</strain>
    </source>
</reference>
<dbReference type="PANTHER" id="PTHR35791:SF1">
    <property type="entry name" value="UPF0754 MEMBRANE PROTEIN YHEB"/>
    <property type="match status" value="1"/>
</dbReference>
<gene>
    <name evidence="7" type="ORF">HYG86_13065</name>
</gene>
<keyword evidence="8" id="KW-1185">Reference proteome</keyword>
<dbReference type="KEGG" id="acae:HYG86_13065"/>
<evidence type="ECO:0000256" key="6">
    <source>
        <dbReference type="SAM" id="Phobius"/>
    </source>
</evidence>
<dbReference type="PANTHER" id="PTHR35791">
    <property type="entry name" value="UPF0754 MEMBRANE PROTEIN YHEB"/>
    <property type="match status" value="1"/>
</dbReference>
<comment type="subcellular location">
    <subcellularLocation>
        <location evidence="1">Endomembrane system</location>
    </subcellularLocation>
</comment>
<dbReference type="InterPro" id="IPR007383">
    <property type="entry name" value="DUF445"/>
</dbReference>